<sequence length="325" mass="36516">MNKKEQYQCQIFKRIFEPVNRTMGQAITVLQDTWGFDTWVFFSSDYFGNEWSVSHVKTMGGFKLQIGDTVKSKVIGRFPLDEGFNNHIEPASLEIQGSRNVIIRGIQSHMLHVIYGETGQLFGAVLGLDKNEMPLENRQALPVISLISDMYVKTHNAYQSIVAERRRVDSVRGIINKDTVTELLNRQGWSKAVEAKQHALQKSGGLVTLLVFDIDGFKLINDKHGYNRGDDILATVGRTISNHVLSKDIASRIIGDEFAIIMTKRSMRTAVGIANSIKDALAIEGISISVGMVTVKGPAYDFENAYKRARDKMYKVKSRKRGAWV</sequence>
<dbReference type="Pfam" id="PF00990">
    <property type="entry name" value="GGDEF"/>
    <property type="match status" value="1"/>
</dbReference>
<dbReference type="RefSeq" id="WP_071960847.1">
    <property type="nucleotide sequence ID" value="NZ_CP018025.1"/>
</dbReference>
<dbReference type="InterPro" id="IPR050469">
    <property type="entry name" value="Diguanylate_Cyclase"/>
</dbReference>
<dbReference type="SMART" id="SM00267">
    <property type="entry name" value="GGDEF"/>
    <property type="match status" value="1"/>
</dbReference>
<evidence type="ECO:0000256" key="1">
    <source>
        <dbReference type="ARBA" id="ARBA00012528"/>
    </source>
</evidence>
<dbReference type="PROSITE" id="PS50887">
    <property type="entry name" value="GGDEF"/>
    <property type="match status" value="1"/>
</dbReference>
<dbReference type="GO" id="GO:0052621">
    <property type="term" value="F:diguanylate cyclase activity"/>
    <property type="evidence" value="ECO:0007669"/>
    <property type="project" value="UniProtKB-EC"/>
</dbReference>
<dbReference type="InterPro" id="IPR000160">
    <property type="entry name" value="GGDEF_dom"/>
</dbReference>
<dbReference type="Gene3D" id="3.30.70.270">
    <property type="match status" value="1"/>
</dbReference>
<dbReference type="EC" id="2.7.7.65" evidence="1"/>
<dbReference type="InterPro" id="IPR029787">
    <property type="entry name" value="Nucleotide_cyclase"/>
</dbReference>
<evidence type="ECO:0000256" key="2">
    <source>
        <dbReference type="ARBA" id="ARBA00034247"/>
    </source>
</evidence>
<dbReference type="PANTHER" id="PTHR45138:SF9">
    <property type="entry name" value="DIGUANYLATE CYCLASE DGCM-RELATED"/>
    <property type="match status" value="1"/>
</dbReference>
<organism evidence="4 5">
    <name type="scientific">Alteromonas mediterranea</name>
    <dbReference type="NCBI Taxonomy" id="314275"/>
    <lineage>
        <taxon>Bacteria</taxon>
        <taxon>Pseudomonadati</taxon>
        <taxon>Pseudomonadota</taxon>
        <taxon>Gammaproteobacteria</taxon>
        <taxon>Alteromonadales</taxon>
        <taxon>Alteromonadaceae</taxon>
        <taxon>Alteromonas/Salinimonas group</taxon>
        <taxon>Alteromonas</taxon>
    </lineage>
</organism>
<accession>A0AAC9JDX5</accession>
<reference evidence="4 5" key="1">
    <citation type="submission" date="2016-11" db="EMBL/GenBank/DDBJ databases">
        <title>Networking in microbes: conjugative elements and plasmids in the genus Alteromonas.</title>
        <authorList>
            <person name="Lopez-Perez M."/>
            <person name="Ramon-Marco N."/>
            <person name="Rodriguez-Valera F."/>
        </authorList>
    </citation>
    <scope>NUCLEOTIDE SEQUENCE [LARGE SCALE GENOMIC DNA]</scope>
    <source>
        <strain evidence="4 5">CP48</strain>
        <plasmid evidence="5">pamcp48-600</plasmid>
    </source>
</reference>
<dbReference type="NCBIfam" id="TIGR00254">
    <property type="entry name" value="GGDEF"/>
    <property type="match status" value="1"/>
</dbReference>
<dbReference type="Proteomes" id="UP000182101">
    <property type="component" value="Plasmid pAMCP48-600"/>
</dbReference>
<dbReference type="AlphaFoldDB" id="A0AAC9JDX5"/>
<feature type="domain" description="GGDEF" evidence="3">
    <location>
        <begin position="205"/>
        <end position="325"/>
    </location>
</feature>
<dbReference type="EMBL" id="CP018025">
    <property type="protein sequence ID" value="APD92234.1"/>
    <property type="molecule type" value="Genomic_DNA"/>
</dbReference>
<geneLocation type="plasmid" evidence="5">
    <name>pamcp48-600</name>
</geneLocation>
<evidence type="ECO:0000259" key="3">
    <source>
        <dbReference type="PROSITE" id="PS50887"/>
    </source>
</evidence>
<gene>
    <name evidence="4" type="ORF">BM524_20170</name>
</gene>
<comment type="catalytic activity">
    <reaction evidence="2">
        <text>2 GTP = 3',3'-c-di-GMP + 2 diphosphate</text>
        <dbReference type="Rhea" id="RHEA:24898"/>
        <dbReference type="ChEBI" id="CHEBI:33019"/>
        <dbReference type="ChEBI" id="CHEBI:37565"/>
        <dbReference type="ChEBI" id="CHEBI:58805"/>
        <dbReference type="EC" id="2.7.7.65"/>
    </reaction>
</comment>
<protein>
    <recommendedName>
        <fullName evidence="1">diguanylate cyclase</fullName>
        <ecNumber evidence="1">2.7.7.65</ecNumber>
    </recommendedName>
</protein>
<evidence type="ECO:0000313" key="5">
    <source>
        <dbReference type="Proteomes" id="UP000182101"/>
    </source>
</evidence>
<dbReference type="CDD" id="cd01949">
    <property type="entry name" value="GGDEF"/>
    <property type="match status" value="1"/>
</dbReference>
<keyword evidence="4" id="KW-0614">Plasmid</keyword>
<dbReference type="PANTHER" id="PTHR45138">
    <property type="entry name" value="REGULATORY COMPONENTS OF SENSORY TRANSDUCTION SYSTEM"/>
    <property type="match status" value="1"/>
</dbReference>
<evidence type="ECO:0000313" key="4">
    <source>
        <dbReference type="EMBL" id="APD92234.1"/>
    </source>
</evidence>
<dbReference type="SUPFAM" id="SSF55073">
    <property type="entry name" value="Nucleotide cyclase"/>
    <property type="match status" value="1"/>
</dbReference>
<name>A0AAC9JDX5_9ALTE</name>
<proteinExistence type="predicted"/>
<dbReference type="InterPro" id="IPR043128">
    <property type="entry name" value="Rev_trsase/Diguanyl_cyclase"/>
</dbReference>